<evidence type="ECO:0000259" key="4">
    <source>
        <dbReference type="PROSITE" id="PS51737"/>
    </source>
</evidence>
<dbReference type="InterPro" id="IPR038109">
    <property type="entry name" value="DNA_bind_recomb_sf"/>
</dbReference>
<dbReference type="InterPro" id="IPR025827">
    <property type="entry name" value="Zn_ribbon_recom_dom"/>
</dbReference>
<evidence type="ECO:0000259" key="3">
    <source>
        <dbReference type="PROSITE" id="PS51736"/>
    </source>
</evidence>
<name>A0ABS9MFK2_9FIRM</name>
<evidence type="ECO:0000313" key="5">
    <source>
        <dbReference type="EMBL" id="MCG4609526.1"/>
    </source>
</evidence>
<dbReference type="InterPro" id="IPR050639">
    <property type="entry name" value="SSR_resolvase"/>
</dbReference>
<dbReference type="Pfam" id="PF00239">
    <property type="entry name" value="Resolvase"/>
    <property type="match status" value="1"/>
</dbReference>
<sequence length="535" mass="61168">MAEKLMTDGSMALREKQYRVITIEATEKPQNAKLRVAAYARVSSASDDQLNSFAAQNRHYSDLISSKENWRMVDIYADEGITGTSAEKREDFQRLLADCRRGLIDRVLVKSISRFARNTKECLETIRELKSLGVGVYFEKENIDTATMSGEMMTALFASFAQAESESISGNMRWGIQKRMQAGTYIPANLPYGYTLQNHSIRIVEEQAVIVQRIFKEYLSGKSTERIASDLREEGIPCKSGEVAWDSTAIRYIISNEKYIGDSVWQKYFSTDTLPYKCRLNRGQKVSYYAYGTHEGIVPKEDFEKANALMKSRAQKITLTKNSPYAFRKKIVCGDCQSLFRRKVVRGITYWVCIGHDKKRHGLKCGITPIAEDEITNAFIRLYYKLKHHGEPILMGMTTSLQAIRNRRMLWSLDVIELNKQISDLTSQNQMLATLKQQGLIDPDIFIAQSNELTEQLRAVKLKKERLLAVDGDNTISQTRELMEILDDGSDFLDSFDAELFGELVETIIVESNERIRFRLKNGLELSETIERTVR</sequence>
<dbReference type="InterPro" id="IPR006119">
    <property type="entry name" value="Resolv_N"/>
</dbReference>
<dbReference type="PROSITE" id="PS51736">
    <property type="entry name" value="RECOMBINASES_3"/>
    <property type="match status" value="1"/>
</dbReference>
<dbReference type="CDD" id="cd00338">
    <property type="entry name" value="Ser_Recombinase"/>
    <property type="match status" value="1"/>
</dbReference>
<keyword evidence="2" id="KW-0233">DNA recombination</keyword>
<dbReference type="InterPro" id="IPR036162">
    <property type="entry name" value="Resolvase-like_N_sf"/>
</dbReference>
<feature type="domain" description="Recombinase" evidence="4">
    <location>
        <begin position="191"/>
        <end position="316"/>
    </location>
</feature>
<keyword evidence="1" id="KW-0238">DNA-binding</keyword>
<organism evidence="5 6">
    <name type="scientific">Anaeromassilibacillus senegalensis</name>
    <dbReference type="NCBI Taxonomy" id="1673717"/>
    <lineage>
        <taxon>Bacteria</taxon>
        <taxon>Bacillati</taxon>
        <taxon>Bacillota</taxon>
        <taxon>Clostridia</taxon>
        <taxon>Eubacteriales</taxon>
        <taxon>Acutalibacteraceae</taxon>
        <taxon>Anaeromassilibacillus</taxon>
    </lineage>
</organism>
<keyword evidence="6" id="KW-1185">Reference proteome</keyword>
<dbReference type="Gene3D" id="3.90.1750.20">
    <property type="entry name" value="Putative Large Serine Recombinase, Chain B, Domain 2"/>
    <property type="match status" value="1"/>
</dbReference>
<dbReference type="Gene3D" id="3.40.50.1390">
    <property type="entry name" value="Resolvase, N-terminal catalytic domain"/>
    <property type="match status" value="1"/>
</dbReference>
<dbReference type="PROSITE" id="PS51737">
    <property type="entry name" value="RECOMBINASE_DNA_BIND"/>
    <property type="match status" value="1"/>
</dbReference>
<dbReference type="RefSeq" id="WP_237966284.1">
    <property type="nucleotide sequence ID" value="NZ_JAKNHQ010000001.1"/>
</dbReference>
<feature type="domain" description="Resolvase/invertase-type recombinase catalytic" evidence="3">
    <location>
        <begin position="35"/>
        <end position="183"/>
    </location>
</feature>
<dbReference type="Pfam" id="PF13408">
    <property type="entry name" value="Zn_ribbon_recom"/>
    <property type="match status" value="1"/>
</dbReference>
<reference evidence="5 6" key="1">
    <citation type="submission" date="2022-01" db="EMBL/GenBank/DDBJ databases">
        <title>Collection of gut derived symbiotic bacterial strains cultured from healthy donors.</title>
        <authorList>
            <person name="Lin H."/>
            <person name="Kohout C."/>
            <person name="Waligurski E."/>
            <person name="Pamer E.G."/>
        </authorList>
    </citation>
    <scope>NUCLEOTIDE SEQUENCE [LARGE SCALE GENOMIC DNA]</scope>
    <source>
        <strain evidence="5 6">DFI.7.58</strain>
    </source>
</reference>
<dbReference type="SMART" id="SM00857">
    <property type="entry name" value="Resolvase"/>
    <property type="match status" value="1"/>
</dbReference>
<accession>A0ABS9MFK2</accession>
<dbReference type="InterPro" id="IPR011109">
    <property type="entry name" value="DNA_bind_recombinase_dom"/>
</dbReference>
<protein>
    <submittedName>
        <fullName evidence="5">Recombinase family protein</fullName>
    </submittedName>
</protein>
<evidence type="ECO:0000256" key="1">
    <source>
        <dbReference type="ARBA" id="ARBA00023125"/>
    </source>
</evidence>
<comment type="caution">
    <text evidence="5">The sequence shown here is derived from an EMBL/GenBank/DDBJ whole genome shotgun (WGS) entry which is preliminary data.</text>
</comment>
<dbReference type="PANTHER" id="PTHR30461">
    <property type="entry name" value="DNA-INVERTASE FROM LAMBDOID PROPHAGE"/>
    <property type="match status" value="1"/>
</dbReference>
<evidence type="ECO:0000256" key="2">
    <source>
        <dbReference type="ARBA" id="ARBA00023172"/>
    </source>
</evidence>
<dbReference type="Pfam" id="PF07508">
    <property type="entry name" value="Recombinase"/>
    <property type="match status" value="1"/>
</dbReference>
<dbReference type="PANTHER" id="PTHR30461:SF2">
    <property type="entry name" value="SERINE RECOMBINASE PINE-RELATED"/>
    <property type="match status" value="1"/>
</dbReference>
<dbReference type="SUPFAM" id="SSF53041">
    <property type="entry name" value="Resolvase-like"/>
    <property type="match status" value="1"/>
</dbReference>
<evidence type="ECO:0000313" key="6">
    <source>
        <dbReference type="Proteomes" id="UP001298681"/>
    </source>
</evidence>
<proteinExistence type="predicted"/>
<dbReference type="Proteomes" id="UP001298681">
    <property type="component" value="Unassembled WGS sequence"/>
</dbReference>
<dbReference type="EMBL" id="JAKNHQ010000001">
    <property type="protein sequence ID" value="MCG4609526.1"/>
    <property type="molecule type" value="Genomic_DNA"/>
</dbReference>
<gene>
    <name evidence="5" type="ORF">L0P57_01025</name>
</gene>